<dbReference type="AlphaFoldDB" id="A0A0J8B0V5"/>
<gene>
    <name evidence="1" type="ORF">BVRB_030680</name>
</gene>
<organism evidence="1 2">
    <name type="scientific">Beta vulgaris subsp. vulgaris</name>
    <name type="common">Beet</name>
    <dbReference type="NCBI Taxonomy" id="3555"/>
    <lineage>
        <taxon>Eukaryota</taxon>
        <taxon>Viridiplantae</taxon>
        <taxon>Streptophyta</taxon>
        <taxon>Embryophyta</taxon>
        <taxon>Tracheophyta</taxon>
        <taxon>Spermatophyta</taxon>
        <taxon>Magnoliopsida</taxon>
        <taxon>eudicotyledons</taxon>
        <taxon>Gunneridae</taxon>
        <taxon>Pentapetalae</taxon>
        <taxon>Caryophyllales</taxon>
        <taxon>Chenopodiaceae</taxon>
        <taxon>Betoideae</taxon>
        <taxon>Beta</taxon>
    </lineage>
</organism>
<dbReference type="Gramene" id="KMS93517">
    <property type="protein sequence ID" value="KMS93517"/>
    <property type="gene ID" value="BVRB_030680"/>
</dbReference>
<dbReference type="EMBL" id="KQ101854">
    <property type="protein sequence ID" value="KMS93517.1"/>
    <property type="molecule type" value="Genomic_DNA"/>
</dbReference>
<accession>A0A0J8B0V5</accession>
<keyword evidence="2" id="KW-1185">Reference proteome</keyword>
<dbReference type="Proteomes" id="UP000035740">
    <property type="component" value="Unassembled WGS sequence"/>
</dbReference>
<evidence type="ECO:0000313" key="2">
    <source>
        <dbReference type="Proteomes" id="UP000035740"/>
    </source>
</evidence>
<name>A0A0J8B0V5_BETVV</name>
<protein>
    <submittedName>
        <fullName evidence="1">Uncharacterized protein</fullName>
    </submittedName>
</protein>
<reference evidence="1 2" key="1">
    <citation type="journal article" date="2014" name="Nature">
        <title>The genome of the recently domesticated crop plant sugar beet (Beta vulgaris).</title>
        <authorList>
            <person name="Dohm J.C."/>
            <person name="Minoche A.E."/>
            <person name="Holtgrawe D."/>
            <person name="Capella-Gutierrez S."/>
            <person name="Zakrzewski F."/>
            <person name="Tafer H."/>
            <person name="Rupp O."/>
            <person name="Sorensen T.R."/>
            <person name="Stracke R."/>
            <person name="Reinhardt R."/>
            <person name="Goesmann A."/>
            <person name="Kraft T."/>
            <person name="Schulz B."/>
            <person name="Stadler P.F."/>
            <person name="Schmidt T."/>
            <person name="Gabaldon T."/>
            <person name="Lehrach H."/>
            <person name="Weisshaar B."/>
            <person name="Himmelbauer H."/>
        </authorList>
    </citation>
    <scope>NUCLEOTIDE SEQUENCE [LARGE SCALE GENOMIC DNA]</scope>
    <source>
        <tissue evidence="1">Taproot</tissue>
    </source>
</reference>
<feature type="non-terminal residue" evidence="1">
    <location>
        <position position="60"/>
    </location>
</feature>
<sequence length="60" mass="7012">MTELNMRHKELQDSLAEIRTELDKVSTIKKPAEKTKVGISSRKYRLLIIVLQMLNDLEDK</sequence>
<evidence type="ECO:0000313" key="1">
    <source>
        <dbReference type="EMBL" id="KMS93517.1"/>
    </source>
</evidence>
<proteinExistence type="predicted"/>